<organism evidence="9 10">
    <name type="scientific">Malassezia arunalokei</name>
    <dbReference type="NCBI Taxonomy" id="1514897"/>
    <lineage>
        <taxon>Eukaryota</taxon>
        <taxon>Fungi</taxon>
        <taxon>Dikarya</taxon>
        <taxon>Basidiomycota</taxon>
        <taxon>Ustilaginomycotina</taxon>
        <taxon>Malasseziomycetes</taxon>
        <taxon>Malasseziales</taxon>
        <taxon>Malasseziaceae</taxon>
        <taxon>Malassezia</taxon>
    </lineage>
</organism>
<dbReference type="InterPro" id="IPR003594">
    <property type="entry name" value="HATPase_dom"/>
</dbReference>
<keyword evidence="4" id="KW-0808">Transferase</keyword>
<dbReference type="CDD" id="cd00082">
    <property type="entry name" value="HisKA"/>
    <property type="match status" value="1"/>
</dbReference>
<dbReference type="Gene3D" id="3.30.565.10">
    <property type="entry name" value="Histidine kinase-like ATPase, C-terminal domain"/>
    <property type="match status" value="1"/>
</dbReference>
<dbReference type="InterPro" id="IPR004358">
    <property type="entry name" value="Sig_transdc_His_kin-like_C"/>
</dbReference>
<dbReference type="PROSITE" id="PS50110">
    <property type="entry name" value="RESPONSE_REGULATORY"/>
    <property type="match status" value="1"/>
</dbReference>
<dbReference type="InterPro" id="IPR003018">
    <property type="entry name" value="GAF"/>
</dbReference>
<dbReference type="InterPro" id="IPR001789">
    <property type="entry name" value="Sig_transdc_resp-reg_receiver"/>
</dbReference>
<dbReference type="InterPro" id="IPR003661">
    <property type="entry name" value="HisK_dim/P_dom"/>
</dbReference>
<accession>A0AAJ5YYZ2</accession>
<dbReference type="GO" id="GO:0005886">
    <property type="term" value="C:plasma membrane"/>
    <property type="evidence" value="ECO:0007669"/>
    <property type="project" value="TreeGrafter"/>
</dbReference>
<evidence type="ECO:0000256" key="4">
    <source>
        <dbReference type="ARBA" id="ARBA00022679"/>
    </source>
</evidence>
<dbReference type="PROSITE" id="PS50109">
    <property type="entry name" value="HIS_KIN"/>
    <property type="match status" value="1"/>
</dbReference>
<feature type="domain" description="Histidine kinase" evidence="7">
    <location>
        <begin position="487"/>
        <end position="739"/>
    </location>
</feature>
<dbReference type="PANTHER" id="PTHR43047:SF72">
    <property type="entry name" value="OSMOSENSING HISTIDINE PROTEIN KINASE SLN1"/>
    <property type="match status" value="1"/>
</dbReference>
<dbReference type="CDD" id="cd17546">
    <property type="entry name" value="REC_hyHK_CKI1_RcsC-like"/>
    <property type="match status" value="1"/>
</dbReference>
<dbReference type="SUPFAM" id="SSF47384">
    <property type="entry name" value="Homodimeric domain of signal transducing histidine kinase"/>
    <property type="match status" value="1"/>
</dbReference>
<dbReference type="SMART" id="SM00387">
    <property type="entry name" value="HATPase_c"/>
    <property type="match status" value="1"/>
</dbReference>
<evidence type="ECO:0000256" key="5">
    <source>
        <dbReference type="ARBA" id="ARBA00022777"/>
    </source>
</evidence>
<dbReference type="InterPro" id="IPR036097">
    <property type="entry name" value="HisK_dim/P_sf"/>
</dbReference>
<proteinExistence type="predicted"/>
<dbReference type="EMBL" id="CP119917">
    <property type="protein sequence ID" value="WFD15013.1"/>
    <property type="molecule type" value="Genomic_DNA"/>
</dbReference>
<dbReference type="EC" id="2.7.13.3" evidence="2"/>
<feature type="domain" description="Response regulatory" evidence="8">
    <location>
        <begin position="956"/>
        <end position="1083"/>
    </location>
</feature>
<dbReference type="Pfam" id="PF02518">
    <property type="entry name" value="HATPase_c"/>
    <property type="match status" value="1"/>
</dbReference>
<evidence type="ECO:0000259" key="8">
    <source>
        <dbReference type="PROSITE" id="PS50110"/>
    </source>
</evidence>
<name>A0AAJ5YYZ2_9BASI</name>
<dbReference type="PANTHER" id="PTHR43047">
    <property type="entry name" value="TWO-COMPONENT HISTIDINE PROTEIN KINASE"/>
    <property type="match status" value="1"/>
</dbReference>
<dbReference type="InterPro" id="IPR005467">
    <property type="entry name" value="His_kinase_dom"/>
</dbReference>
<keyword evidence="5" id="KW-0418">Kinase</keyword>
<dbReference type="SMART" id="SM00388">
    <property type="entry name" value="HisKA"/>
    <property type="match status" value="1"/>
</dbReference>
<dbReference type="PRINTS" id="PR00344">
    <property type="entry name" value="BCTRLSENSOR"/>
</dbReference>
<dbReference type="GO" id="GO:0009927">
    <property type="term" value="F:histidine phosphotransfer kinase activity"/>
    <property type="evidence" value="ECO:0007669"/>
    <property type="project" value="TreeGrafter"/>
</dbReference>
<dbReference type="SUPFAM" id="SSF52172">
    <property type="entry name" value="CheY-like"/>
    <property type="match status" value="1"/>
</dbReference>
<dbReference type="Proteomes" id="UP001217582">
    <property type="component" value="Chromosome 2"/>
</dbReference>
<dbReference type="InterPro" id="IPR036890">
    <property type="entry name" value="HATPase_C_sf"/>
</dbReference>
<evidence type="ECO:0000256" key="6">
    <source>
        <dbReference type="PROSITE-ProRule" id="PRU00169"/>
    </source>
</evidence>
<comment type="catalytic activity">
    <reaction evidence="1">
        <text>ATP + protein L-histidine = ADP + protein N-phospho-L-histidine.</text>
        <dbReference type="EC" id="2.7.13.3"/>
    </reaction>
</comment>
<evidence type="ECO:0000256" key="1">
    <source>
        <dbReference type="ARBA" id="ARBA00000085"/>
    </source>
</evidence>
<sequence>MTGDRVTVTADANTSQSMCNGPVDDWASFAAHYVTGPQDSACHHTKPGSCTSFADPPQDSYTLALGKKMQQVYESEGYLPTYTHAKHINHLRAVWYSRQIKKHDTGTLSRICRLLSQLLQLPYVSVKIMAPHSKSLNEDLSPYQVMSEWTHASEDGIQPDETGLCQSIWSHALYLPLNQVLAVPDALEDWRFSHHASRHKLRFFACTPIFDTHNEALGVCCMGDIKPRHGSALEDAAHSILDMKQMIINDIDLAVNRAQVFRRDELKGCTESLLRTFRMESVVDPHVNMEQEGCNQIYRLAANALQSSMHVSDVIILDLSNFIMIQKPFEKDGNSNPQVVHSHTMDPNMSLTHIAPLSILGSSERQVHVPEREAALDMSDVRAIQDFLMFTESDDENRFRLHVPPVIRRLLPREAEDVFAVPVWGAKHQPSLLVCAYCLPDCYSLMIDQMQHTAHQHIQAIGLMMLDVVDKETVLIADRAKSTFISNMSHELRTPLHGILASTDILSESGLNELQGFYLETIKSCGHGLLELVNHVLDYTKLSGGASGSQQRPRNISMSDFDLSRLVQEVCDSHTLGHQVTPLHDNQIGSMYDPQGAAEERAQRWSDVEFVVNIEKRLHGWYVHSDCGGLRRVLMNLVGNALKFTTRGFVEVSLSGTDIDQDTLQIFLRVRDSGCGISRQFLDQQLFHPFSQENPLGSGTGLGLSIVHDIIRSMDAGTVDVRSAQGIGTDITTSCHVRKVPASSDVAYIPQLDVHQSCTAHLFGFPTDTDGGRILQETIVHYLSTWWGFLVCVHHEDEDASSLVASMTQRNVVLLNSRSALVHRILTQDKLPPLISLTDLYSKQPFEDTLEAYREAGGRTYFLQKPTGPARMEDVLRACLEQVPQQPSGSISLARLKVNGLPEVSSAIPAINTSLSNVLASPDRNELERSLNEVAAYASPSSPTVKAAPDATFTFRVLFADDNPINCQMLAAYLRKLHLPYVEAHGGCEAVAAFATKPHGYFHLVLMDFSMPNIDGLQACMMIRHIEKQRNMEMEAQHRCHTYMLSGASMEEILRQGTNAGADGYLVKPLSFKAFVALIQKLDE</sequence>
<dbReference type="AlphaFoldDB" id="A0AAJ5YYZ2"/>
<gene>
    <name evidence="9" type="ORF">MARU1_001024</name>
</gene>
<dbReference type="SMART" id="SM00448">
    <property type="entry name" value="REC"/>
    <property type="match status" value="1"/>
</dbReference>
<dbReference type="Gene3D" id="1.10.287.130">
    <property type="match status" value="1"/>
</dbReference>
<dbReference type="Gene3D" id="3.40.50.2300">
    <property type="match status" value="1"/>
</dbReference>
<keyword evidence="10" id="KW-1185">Reference proteome</keyword>
<dbReference type="Pfam" id="PF01590">
    <property type="entry name" value="GAF"/>
    <property type="match status" value="1"/>
</dbReference>
<evidence type="ECO:0000313" key="9">
    <source>
        <dbReference type="EMBL" id="WFD15013.1"/>
    </source>
</evidence>
<evidence type="ECO:0000313" key="10">
    <source>
        <dbReference type="Proteomes" id="UP001217582"/>
    </source>
</evidence>
<protein>
    <recommendedName>
        <fullName evidence="2">histidine kinase</fullName>
        <ecNumber evidence="2">2.7.13.3</ecNumber>
    </recommendedName>
</protein>
<dbReference type="SUPFAM" id="SSF55874">
    <property type="entry name" value="ATPase domain of HSP90 chaperone/DNA topoisomerase II/histidine kinase"/>
    <property type="match status" value="1"/>
</dbReference>
<feature type="modified residue" description="4-aspartylphosphate" evidence="6">
    <location>
        <position position="1008"/>
    </location>
</feature>
<evidence type="ECO:0000259" key="7">
    <source>
        <dbReference type="PROSITE" id="PS50109"/>
    </source>
</evidence>
<dbReference type="Pfam" id="PF00512">
    <property type="entry name" value="HisKA"/>
    <property type="match status" value="1"/>
</dbReference>
<keyword evidence="3 6" id="KW-0597">Phosphoprotein</keyword>
<dbReference type="SUPFAM" id="SSF55781">
    <property type="entry name" value="GAF domain-like"/>
    <property type="match status" value="1"/>
</dbReference>
<dbReference type="GO" id="GO:0000155">
    <property type="term" value="F:phosphorelay sensor kinase activity"/>
    <property type="evidence" value="ECO:0007669"/>
    <property type="project" value="InterPro"/>
</dbReference>
<evidence type="ECO:0000256" key="3">
    <source>
        <dbReference type="ARBA" id="ARBA00022553"/>
    </source>
</evidence>
<dbReference type="InterPro" id="IPR011006">
    <property type="entry name" value="CheY-like_superfamily"/>
</dbReference>
<dbReference type="Pfam" id="PF00072">
    <property type="entry name" value="Response_reg"/>
    <property type="match status" value="1"/>
</dbReference>
<evidence type="ECO:0000256" key="2">
    <source>
        <dbReference type="ARBA" id="ARBA00012438"/>
    </source>
</evidence>
<reference evidence="9 10" key="1">
    <citation type="submission" date="2023-03" db="EMBL/GenBank/DDBJ databases">
        <title>Mating type loci evolution in Malassezia.</title>
        <authorList>
            <person name="Coelho M.A."/>
        </authorList>
    </citation>
    <scope>NUCLEOTIDE SEQUENCE [LARGE SCALE GENOMIC DNA]</scope>
    <source>
        <strain evidence="9 10">CBS 13387</strain>
    </source>
</reference>